<evidence type="ECO:0000313" key="3">
    <source>
        <dbReference type="Proteomes" id="UP000087171"/>
    </source>
</evidence>
<keyword evidence="1 4" id="KW-0812">Transmembrane</keyword>
<gene>
    <name evidence="4" type="primary">LOC101495535</name>
</gene>
<keyword evidence="1" id="KW-0472">Membrane</keyword>
<sequence>MKYYKDDGGGGGRREEVVPDLTLTIEADDIKGDYIKLRSVSDEGLLTAAADEFSPPARRSVVWYWVKMALLFLCLGFLAIAVLKWVGPYLIDKEVIPILTWETKTFSTPVLTILVFASVAFFPTVLLPSTPSMWVAGMTFGYGFGFLLIISAAAVGVSLPFIIGSIFHHKIEGWLEKYAKKACILKSAGGGSWFHQFRAVALIRISPFPYMIYNYCAVATNVKYGPYIIGSLVGMVPEIFVAIYTGILIRTLADASNERQSLSAPQIILNALGFCITVATTVIITVYAKRRLKELQEEDEVLLQ</sequence>
<dbReference type="Pfam" id="PF09335">
    <property type="entry name" value="VTT_dom"/>
    <property type="match status" value="1"/>
</dbReference>
<evidence type="ECO:0000259" key="2">
    <source>
        <dbReference type="Pfam" id="PF09335"/>
    </source>
</evidence>
<feature type="transmembrane region" description="Helical" evidence="1">
    <location>
        <begin position="146"/>
        <end position="167"/>
    </location>
</feature>
<dbReference type="InterPro" id="IPR032816">
    <property type="entry name" value="VTT_dom"/>
</dbReference>
<dbReference type="PANTHER" id="PTHR46431">
    <property type="entry name" value="EXPRESSED PROTEIN"/>
    <property type="match status" value="1"/>
</dbReference>
<dbReference type="STRING" id="3827.A0A1S2Z642"/>
<dbReference type="GeneID" id="101495535"/>
<protein>
    <submittedName>
        <fullName evidence="4">Transmembrane protein 64</fullName>
    </submittedName>
</protein>
<keyword evidence="1" id="KW-1133">Transmembrane helix</keyword>
<proteinExistence type="predicted"/>
<feature type="transmembrane region" description="Helical" evidence="1">
    <location>
        <begin position="106"/>
        <end position="126"/>
    </location>
</feature>
<dbReference type="KEGG" id="cam:101495535"/>
<feature type="transmembrane region" description="Helical" evidence="1">
    <location>
        <begin position="62"/>
        <end position="86"/>
    </location>
</feature>
<dbReference type="RefSeq" id="XP_004515755.1">
    <property type="nucleotide sequence ID" value="XM_004515698.3"/>
</dbReference>
<dbReference type="AlphaFoldDB" id="A0A1S2Z642"/>
<accession>A0A1S2Z642</accession>
<name>A0A1S2Z642_CICAR</name>
<keyword evidence="3" id="KW-1185">Reference proteome</keyword>
<dbReference type="OrthoDB" id="202840at2759"/>
<evidence type="ECO:0000256" key="1">
    <source>
        <dbReference type="SAM" id="Phobius"/>
    </source>
</evidence>
<feature type="transmembrane region" description="Helical" evidence="1">
    <location>
        <begin position="227"/>
        <end position="247"/>
    </location>
</feature>
<evidence type="ECO:0000313" key="4">
    <source>
        <dbReference type="RefSeq" id="XP_004515755.1"/>
    </source>
</evidence>
<dbReference type="PaxDb" id="3827-XP_004515755.1"/>
<feature type="domain" description="VTT" evidence="2">
    <location>
        <begin position="127"/>
        <end position="247"/>
    </location>
</feature>
<reference evidence="4" key="1">
    <citation type="submission" date="2025-08" db="UniProtKB">
        <authorList>
            <consortium name="RefSeq"/>
        </authorList>
    </citation>
    <scope>IDENTIFICATION</scope>
    <source>
        <tissue evidence="4">Etiolated seedlings</tissue>
    </source>
</reference>
<organism evidence="3 4">
    <name type="scientific">Cicer arietinum</name>
    <name type="common">Chickpea</name>
    <name type="synonym">Garbanzo</name>
    <dbReference type="NCBI Taxonomy" id="3827"/>
    <lineage>
        <taxon>Eukaryota</taxon>
        <taxon>Viridiplantae</taxon>
        <taxon>Streptophyta</taxon>
        <taxon>Embryophyta</taxon>
        <taxon>Tracheophyta</taxon>
        <taxon>Spermatophyta</taxon>
        <taxon>Magnoliopsida</taxon>
        <taxon>eudicotyledons</taxon>
        <taxon>Gunneridae</taxon>
        <taxon>Pentapetalae</taxon>
        <taxon>rosids</taxon>
        <taxon>fabids</taxon>
        <taxon>Fabales</taxon>
        <taxon>Fabaceae</taxon>
        <taxon>Papilionoideae</taxon>
        <taxon>50 kb inversion clade</taxon>
        <taxon>NPAAA clade</taxon>
        <taxon>Hologalegina</taxon>
        <taxon>IRL clade</taxon>
        <taxon>Cicereae</taxon>
        <taxon>Cicer</taxon>
    </lineage>
</organism>
<feature type="transmembrane region" description="Helical" evidence="1">
    <location>
        <begin position="267"/>
        <end position="288"/>
    </location>
</feature>
<dbReference type="PANTHER" id="PTHR46431:SF7">
    <property type="entry name" value="SNARE ASSOCIATED GOLGI PROTEIN FAMILY"/>
    <property type="match status" value="1"/>
</dbReference>
<dbReference type="eggNOG" id="ENOG502QV3G">
    <property type="taxonomic scope" value="Eukaryota"/>
</dbReference>
<dbReference type="Proteomes" id="UP000087171">
    <property type="component" value="Unplaced"/>
</dbReference>